<gene>
    <name evidence="1" type="ORF">MRB53_030662</name>
</gene>
<keyword evidence="2" id="KW-1185">Reference proteome</keyword>
<name>A0ACC2KLX9_PERAE</name>
<proteinExistence type="predicted"/>
<sequence length="126" mass="14449">MRSGGFYYKDRLGHTKGPCELVTLKSARGSGIIDTQTFIWGEDMDGWAPIGMVYGMEKAIATWEESTLEKRGMRRTHWLWRWRRRSMDRDSGDDGEVMGYDPGASCAGMDVRDEDLQREVEGWFSA</sequence>
<evidence type="ECO:0000313" key="1">
    <source>
        <dbReference type="EMBL" id="KAJ8622133.1"/>
    </source>
</evidence>
<reference evidence="1 2" key="1">
    <citation type="journal article" date="2022" name="Hortic Res">
        <title>A haplotype resolved chromosomal level avocado genome allows analysis of novel avocado genes.</title>
        <authorList>
            <person name="Nath O."/>
            <person name="Fletcher S.J."/>
            <person name="Hayward A."/>
            <person name="Shaw L.M."/>
            <person name="Masouleh A.K."/>
            <person name="Furtado A."/>
            <person name="Henry R.J."/>
            <person name="Mitter N."/>
        </authorList>
    </citation>
    <scope>NUCLEOTIDE SEQUENCE [LARGE SCALE GENOMIC DNA]</scope>
    <source>
        <strain evidence="2">cv. Hass</strain>
    </source>
</reference>
<dbReference type="Proteomes" id="UP001234297">
    <property type="component" value="Chromosome 10"/>
</dbReference>
<accession>A0ACC2KLX9</accession>
<organism evidence="1 2">
    <name type="scientific">Persea americana</name>
    <name type="common">Avocado</name>
    <dbReference type="NCBI Taxonomy" id="3435"/>
    <lineage>
        <taxon>Eukaryota</taxon>
        <taxon>Viridiplantae</taxon>
        <taxon>Streptophyta</taxon>
        <taxon>Embryophyta</taxon>
        <taxon>Tracheophyta</taxon>
        <taxon>Spermatophyta</taxon>
        <taxon>Magnoliopsida</taxon>
        <taxon>Magnoliidae</taxon>
        <taxon>Laurales</taxon>
        <taxon>Lauraceae</taxon>
        <taxon>Persea</taxon>
    </lineage>
</organism>
<dbReference type="EMBL" id="CM056818">
    <property type="protein sequence ID" value="KAJ8622133.1"/>
    <property type="molecule type" value="Genomic_DNA"/>
</dbReference>
<comment type="caution">
    <text evidence="1">The sequence shown here is derived from an EMBL/GenBank/DDBJ whole genome shotgun (WGS) entry which is preliminary data.</text>
</comment>
<protein>
    <submittedName>
        <fullName evidence="1">Uncharacterized protein</fullName>
    </submittedName>
</protein>
<evidence type="ECO:0000313" key="2">
    <source>
        <dbReference type="Proteomes" id="UP001234297"/>
    </source>
</evidence>